<dbReference type="EMBL" id="CAFBIY010000018">
    <property type="protein sequence ID" value="CAB4847661.1"/>
    <property type="molecule type" value="Genomic_DNA"/>
</dbReference>
<dbReference type="AlphaFoldDB" id="A0A6J7R006"/>
<evidence type="ECO:0000313" key="7">
    <source>
        <dbReference type="EMBL" id="CAB5022471.1"/>
    </source>
</evidence>
<evidence type="ECO:0000313" key="3">
    <source>
        <dbReference type="EMBL" id="CAB4718405.1"/>
    </source>
</evidence>
<evidence type="ECO:0000313" key="2">
    <source>
        <dbReference type="EMBL" id="CAB4363753.1"/>
    </source>
</evidence>
<dbReference type="EMBL" id="CAFAAV010000177">
    <property type="protein sequence ID" value="CAB4830366.1"/>
    <property type="molecule type" value="Genomic_DNA"/>
</dbReference>
<sequence length="155" mass="16702">MTDQRPIVEKVLNLVVAVPAGLISRAATDLPTAVAGVRSRLENKVKVAHWIGEMAVTTGRQELERRFRPTPPQPATTNVAGQGHGVSGPSATAATLPSASVSRPPFEGYDELAAAQIVQLLPRLPHADLRLIHDYEAAGRSRRTILHRIQQLVGE</sequence>
<dbReference type="EMBL" id="CAFBOL010000186">
    <property type="protein sequence ID" value="CAB5022471.1"/>
    <property type="molecule type" value="Genomic_DNA"/>
</dbReference>
<proteinExistence type="predicted"/>
<dbReference type="EMBL" id="CAFBMT010000007">
    <property type="protein sequence ID" value="CAB4931158.1"/>
    <property type="molecule type" value="Genomic_DNA"/>
</dbReference>
<accession>A0A6J7R006</accession>
<evidence type="ECO:0000313" key="6">
    <source>
        <dbReference type="EMBL" id="CAB4931158.1"/>
    </source>
</evidence>
<evidence type="ECO:0000256" key="1">
    <source>
        <dbReference type="SAM" id="MobiDB-lite"/>
    </source>
</evidence>
<dbReference type="EMBL" id="CAEZYF010000005">
    <property type="protein sequence ID" value="CAB4718405.1"/>
    <property type="molecule type" value="Genomic_DNA"/>
</dbReference>
<organism evidence="7">
    <name type="scientific">freshwater metagenome</name>
    <dbReference type="NCBI Taxonomy" id="449393"/>
    <lineage>
        <taxon>unclassified sequences</taxon>
        <taxon>metagenomes</taxon>
        <taxon>ecological metagenomes</taxon>
    </lineage>
</organism>
<dbReference type="EMBL" id="CAESGF010000007">
    <property type="protein sequence ID" value="CAB4363753.1"/>
    <property type="molecule type" value="Genomic_DNA"/>
</dbReference>
<evidence type="ECO:0000313" key="4">
    <source>
        <dbReference type="EMBL" id="CAB4830366.1"/>
    </source>
</evidence>
<reference evidence="7" key="1">
    <citation type="submission" date="2020-05" db="EMBL/GenBank/DDBJ databases">
        <authorList>
            <person name="Chiriac C."/>
            <person name="Salcher M."/>
            <person name="Ghai R."/>
            <person name="Kavagutti S V."/>
        </authorList>
    </citation>
    <scope>NUCLEOTIDE SEQUENCE</scope>
</reference>
<protein>
    <submittedName>
        <fullName evidence="7">Unannotated protein</fullName>
    </submittedName>
</protein>
<feature type="compositionally biased region" description="Low complexity" evidence="1">
    <location>
        <begin position="87"/>
        <end position="99"/>
    </location>
</feature>
<name>A0A6J7R006_9ZZZZ</name>
<evidence type="ECO:0000313" key="5">
    <source>
        <dbReference type="EMBL" id="CAB4847661.1"/>
    </source>
</evidence>
<feature type="region of interest" description="Disordered" evidence="1">
    <location>
        <begin position="61"/>
        <end position="99"/>
    </location>
</feature>
<gene>
    <name evidence="3" type="ORF">UFOPK2656_01139</name>
    <name evidence="4" type="ORF">UFOPK3099_02023</name>
    <name evidence="5" type="ORF">UFOPK3267_00524</name>
    <name evidence="6" type="ORF">UFOPK3651_01485</name>
    <name evidence="7" type="ORF">UFOPK3931_03447</name>
    <name evidence="2" type="ORF">UFOPK4189_01528</name>
</gene>